<keyword evidence="3" id="KW-0904">Protein phosphatase</keyword>
<evidence type="ECO:0000256" key="1">
    <source>
        <dbReference type="ARBA" id="ARBA00008601"/>
    </source>
</evidence>
<dbReference type="InterPro" id="IPR000387">
    <property type="entry name" value="Tyr_Pase_dom"/>
</dbReference>
<reference evidence="10" key="1">
    <citation type="submission" date="2025-08" db="UniProtKB">
        <authorList>
            <consortium name="RefSeq"/>
        </authorList>
    </citation>
    <scope>IDENTIFICATION</scope>
    <source>
        <tissue evidence="10">Muscle</tissue>
    </source>
</reference>
<dbReference type="InterPro" id="IPR000340">
    <property type="entry name" value="Dual-sp_phosphatase_cat-dom"/>
</dbReference>
<keyword evidence="9" id="KW-1185">Reference proteome</keyword>
<dbReference type="SUPFAM" id="SSF52799">
    <property type="entry name" value="(Phosphotyrosine protein) phosphatases II"/>
    <property type="match status" value="1"/>
</dbReference>
<dbReference type="SMART" id="SM00404">
    <property type="entry name" value="PTPc_motif"/>
    <property type="match status" value="1"/>
</dbReference>
<feature type="domain" description="Tyrosine-protein phosphatase" evidence="7">
    <location>
        <begin position="4"/>
        <end position="144"/>
    </location>
</feature>
<evidence type="ECO:0000313" key="10">
    <source>
        <dbReference type="RefSeq" id="XP_022245588.1"/>
    </source>
</evidence>
<dbReference type="InterPro" id="IPR029021">
    <property type="entry name" value="Prot-tyrosine_phosphatase-like"/>
</dbReference>
<feature type="region of interest" description="Disordered" evidence="6">
    <location>
        <begin position="190"/>
        <end position="209"/>
    </location>
</feature>
<comment type="similarity">
    <text evidence="1">Belongs to the protein-tyrosine phosphatase family. Non-receptor class dual specificity subfamily.</text>
</comment>
<protein>
    <submittedName>
        <fullName evidence="10">Dual specificity protein phosphatase 22-B-like</fullName>
    </submittedName>
</protein>
<dbReference type="InterPro" id="IPR003595">
    <property type="entry name" value="Tyr_Pase_cat"/>
</dbReference>
<comment type="catalytic activity">
    <reaction evidence="4">
        <text>O-phospho-L-seryl-[protein] + H2O = L-seryl-[protein] + phosphate</text>
        <dbReference type="Rhea" id="RHEA:20629"/>
        <dbReference type="Rhea" id="RHEA-COMP:9863"/>
        <dbReference type="Rhea" id="RHEA-COMP:11604"/>
        <dbReference type="ChEBI" id="CHEBI:15377"/>
        <dbReference type="ChEBI" id="CHEBI:29999"/>
        <dbReference type="ChEBI" id="CHEBI:43474"/>
        <dbReference type="ChEBI" id="CHEBI:83421"/>
        <dbReference type="EC" id="3.1.3.16"/>
    </reaction>
</comment>
<dbReference type="Gene3D" id="3.90.190.10">
    <property type="entry name" value="Protein tyrosine phosphatase superfamily"/>
    <property type="match status" value="1"/>
</dbReference>
<dbReference type="PRINTS" id="PR01908">
    <property type="entry name" value="ADSPHPHTASE"/>
</dbReference>
<feature type="compositionally biased region" description="Basic residues" evidence="6">
    <location>
        <begin position="190"/>
        <end position="200"/>
    </location>
</feature>
<evidence type="ECO:0000256" key="4">
    <source>
        <dbReference type="ARBA" id="ARBA00047761"/>
    </source>
</evidence>
<gene>
    <name evidence="10" type="primary">LOC106462583</name>
</gene>
<dbReference type="Pfam" id="PF00782">
    <property type="entry name" value="DSPc"/>
    <property type="match status" value="1"/>
</dbReference>
<evidence type="ECO:0000259" key="7">
    <source>
        <dbReference type="PROSITE" id="PS50054"/>
    </source>
</evidence>
<evidence type="ECO:0000256" key="2">
    <source>
        <dbReference type="ARBA" id="ARBA00022801"/>
    </source>
</evidence>
<dbReference type="CDD" id="cd14519">
    <property type="entry name" value="DSP_DUSP22_15"/>
    <property type="match status" value="1"/>
</dbReference>
<dbReference type="PANTHER" id="PTHR45948:SF2">
    <property type="entry name" value="DUAL SPECIFICITY PROTEIN PHOSPHATASE"/>
    <property type="match status" value="1"/>
</dbReference>
<organism evidence="9 10">
    <name type="scientific">Limulus polyphemus</name>
    <name type="common">Atlantic horseshoe crab</name>
    <dbReference type="NCBI Taxonomy" id="6850"/>
    <lineage>
        <taxon>Eukaryota</taxon>
        <taxon>Metazoa</taxon>
        <taxon>Ecdysozoa</taxon>
        <taxon>Arthropoda</taxon>
        <taxon>Chelicerata</taxon>
        <taxon>Merostomata</taxon>
        <taxon>Xiphosura</taxon>
        <taxon>Limulidae</taxon>
        <taxon>Limulus</taxon>
    </lineage>
</organism>
<comment type="catalytic activity">
    <reaction evidence="5">
        <text>O-phospho-L-threonyl-[protein] + H2O = L-threonyl-[protein] + phosphate</text>
        <dbReference type="Rhea" id="RHEA:47004"/>
        <dbReference type="Rhea" id="RHEA-COMP:11060"/>
        <dbReference type="Rhea" id="RHEA-COMP:11605"/>
        <dbReference type="ChEBI" id="CHEBI:15377"/>
        <dbReference type="ChEBI" id="CHEBI:30013"/>
        <dbReference type="ChEBI" id="CHEBI:43474"/>
        <dbReference type="ChEBI" id="CHEBI:61977"/>
        <dbReference type="EC" id="3.1.3.16"/>
    </reaction>
</comment>
<feature type="domain" description="Tyrosine specific protein phosphatases" evidence="8">
    <location>
        <begin position="64"/>
        <end position="122"/>
    </location>
</feature>
<dbReference type="RefSeq" id="XP_022245588.1">
    <property type="nucleotide sequence ID" value="XM_022389880.1"/>
</dbReference>
<evidence type="ECO:0000259" key="8">
    <source>
        <dbReference type="PROSITE" id="PS50056"/>
    </source>
</evidence>
<evidence type="ECO:0000256" key="5">
    <source>
        <dbReference type="ARBA" id="ARBA00048336"/>
    </source>
</evidence>
<keyword evidence="2" id="KW-0378">Hydrolase</keyword>
<dbReference type="SMART" id="SM00195">
    <property type="entry name" value="DSPc"/>
    <property type="match status" value="1"/>
</dbReference>
<dbReference type="PROSITE" id="PS50054">
    <property type="entry name" value="TYR_PHOSPHATASE_DUAL"/>
    <property type="match status" value="1"/>
</dbReference>
<evidence type="ECO:0000313" key="9">
    <source>
        <dbReference type="Proteomes" id="UP000694941"/>
    </source>
</evidence>
<dbReference type="InterPro" id="IPR020422">
    <property type="entry name" value="TYR_PHOSPHATASE_DUAL_dom"/>
</dbReference>
<dbReference type="GeneID" id="106462583"/>
<sequence length="209" mass="23685">MGNGMNKVLPGLYVGNFRDSKDQEQLTTNNITHIISIHDNAKIIHEDKKYLCIQASDTPYQNLVQFFSRCNDFIHNARVKGGNVLIHCLAGVSRSVTIAVAYVMSVTSLNHRDALKAVRGARSVANPNLGFQKQLHDFEHRRLKEERKRLVGKFPDASFHEDENECRKLLMAYYNCVRPLDPCAGICRRHPAPPSPKRRPPGRENARPS</sequence>
<name>A0ABM1SPN2_LIMPO</name>
<dbReference type="PROSITE" id="PS50056">
    <property type="entry name" value="TYR_PHOSPHATASE_2"/>
    <property type="match status" value="1"/>
</dbReference>
<evidence type="ECO:0000256" key="6">
    <source>
        <dbReference type="SAM" id="MobiDB-lite"/>
    </source>
</evidence>
<dbReference type="PANTHER" id="PTHR45948">
    <property type="entry name" value="DUAL SPECIFICITY PROTEIN PHOSPHATASE DDB_G0269404-RELATED"/>
    <property type="match status" value="1"/>
</dbReference>
<dbReference type="Proteomes" id="UP000694941">
    <property type="component" value="Unplaced"/>
</dbReference>
<proteinExistence type="inferred from homology"/>
<evidence type="ECO:0000256" key="3">
    <source>
        <dbReference type="ARBA" id="ARBA00022912"/>
    </source>
</evidence>
<accession>A0ABM1SPN2</accession>